<dbReference type="AlphaFoldDB" id="A0A7E5A0C7"/>
<keyword evidence="1" id="KW-0489">Methyltransferase</keyword>
<dbReference type="Pfam" id="PF05971">
    <property type="entry name" value="Methyltransf_10"/>
    <property type="match status" value="1"/>
</dbReference>
<evidence type="ECO:0000256" key="3">
    <source>
        <dbReference type="SAM" id="MobiDB-lite"/>
    </source>
</evidence>
<reference evidence="5" key="2">
    <citation type="submission" date="2020-10" db="UniProtKB">
        <authorList>
            <consortium name="WormBaseParasite"/>
        </authorList>
    </citation>
    <scope>IDENTIFICATION</scope>
</reference>
<evidence type="ECO:0000256" key="2">
    <source>
        <dbReference type="ARBA" id="ARBA00022679"/>
    </source>
</evidence>
<keyword evidence="2" id="KW-0808">Transferase</keyword>
<dbReference type="Gene3D" id="3.40.50.150">
    <property type="entry name" value="Vaccinia Virus protein VP39"/>
    <property type="match status" value="1"/>
</dbReference>
<dbReference type="WBParaSite" id="Pan_g7057.t1">
    <property type="protein sequence ID" value="Pan_g7057.t1"/>
    <property type="gene ID" value="Pan_g7057"/>
</dbReference>
<protein>
    <submittedName>
        <fullName evidence="5">U6 small nuclear RNA (adenine-(43)-N(6))-methyltransferase</fullName>
    </submittedName>
</protein>
<dbReference type="GO" id="GO:0008168">
    <property type="term" value="F:methyltransferase activity"/>
    <property type="evidence" value="ECO:0007669"/>
    <property type="project" value="UniProtKB-KW"/>
</dbReference>
<organism evidence="4 5">
    <name type="scientific">Panagrellus redivivus</name>
    <name type="common">Microworm</name>
    <dbReference type="NCBI Taxonomy" id="6233"/>
    <lineage>
        <taxon>Eukaryota</taxon>
        <taxon>Metazoa</taxon>
        <taxon>Ecdysozoa</taxon>
        <taxon>Nematoda</taxon>
        <taxon>Chromadorea</taxon>
        <taxon>Rhabditida</taxon>
        <taxon>Tylenchina</taxon>
        <taxon>Panagrolaimomorpha</taxon>
        <taxon>Panagrolaimoidea</taxon>
        <taxon>Panagrolaimidae</taxon>
        <taxon>Panagrellus</taxon>
    </lineage>
</organism>
<evidence type="ECO:0000313" key="4">
    <source>
        <dbReference type="Proteomes" id="UP000492821"/>
    </source>
</evidence>
<evidence type="ECO:0000313" key="5">
    <source>
        <dbReference type="WBParaSite" id="Pan_g7057.t1"/>
    </source>
</evidence>
<sequence>MHPRNLYRQQAPNFRQLAAKYEDFRKFTSFAPSGHVRLNFYDPEAVRCLATTLLKEDFKLDVHLPSDALVPRIPARLNYILLIEDLLKSSGLATDVSGIDIGTGPSCIYPMLGSRQCGWNFLATEIDEASYNIASSNVQKNGLQDKIIVFPAQDGYILRDIMTTYRDANFTFTMCNPPFFDKDECESRFVPDSDADFKNTPGESAGSPSQRRRWGPASATKAKSKELYVSGGEVAFIERIIKESIIYQHRIKLFTTLVGKKKSLTPLKQILDDIDHVSFASHMILTGKTARWVLVWTFDPNVKVRTDMIVRPFTVPPVAHSPSAAFKKVCDFGGITLSKPINDAFFGYVDADCLKFRPWTFKPPIHVDADESPPLKRSRPSTMSIGILAKFNDDADAGNLCVAGDENTVDVDAESGEVGIQCCMSTISYRTDRKRYRFVAIPTAFDKINIEIQPSNEPGLRYFESTFRYADRNRSVFMDPNVATKCFVSSDPSHASRASDFWTGKGSL</sequence>
<feature type="region of interest" description="Disordered" evidence="3">
    <location>
        <begin position="191"/>
        <end position="218"/>
    </location>
</feature>
<dbReference type="SUPFAM" id="SSF53335">
    <property type="entry name" value="S-adenosyl-L-methionine-dependent methyltransferases"/>
    <property type="match status" value="1"/>
</dbReference>
<evidence type="ECO:0000256" key="1">
    <source>
        <dbReference type="ARBA" id="ARBA00022603"/>
    </source>
</evidence>
<dbReference type="Proteomes" id="UP000492821">
    <property type="component" value="Unassembled WGS sequence"/>
</dbReference>
<name>A0A7E5A0C7_PANRE</name>
<keyword evidence="4" id="KW-1185">Reference proteome</keyword>
<dbReference type="InterPro" id="IPR010286">
    <property type="entry name" value="METTL16/RlmF"/>
</dbReference>
<accession>A0A7E5A0C7</accession>
<dbReference type="PANTHER" id="PTHR13393">
    <property type="entry name" value="SAM-DEPENDENT METHYLTRANSFERASE"/>
    <property type="match status" value="1"/>
</dbReference>
<reference evidence="4" key="1">
    <citation type="journal article" date="2013" name="Genetics">
        <title>The draft genome and transcriptome of Panagrellus redivivus are shaped by the harsh demands of a free-living lifestyle.</title>
        <authorList>
            <person name="Srinivasan J."/>
            <person name="Dillman A.R."/>
            <person name="Macchietto M.G."/>
            <person name="Heikkinen L."/>
            <person name="Lakso M."/>
            <person name="Fracchia K.M."/>
            <person name="Antoshechkin I."/>
            <person name="Mortazavi A."/>
            <person name="Wong G."/>
            <person name="Sternberg P.W."/>
        </authorList>
    </citation>
    <scope>NUCLEOTIDE SEQUENCE [LARGE SCALE GENOMIC DNA]</scope>
    <source>
        <strain evidence="4">MT8872</strain>
    </source>
</reference>
<dbReference type="InterPro" id="IPR029063">
    <property type="entry name" value="SAM-dependent_MTases_sf"/>
</dbReference>
<dbReference type="GO" id="GO:0005634">
    <property type="term" value="C:nucleus"/>
    <property type="evidence" value="ECO:0007669"/>
    <property type="project" value="TreeGrafter"/>
</dbReference>
<proteinExistence type="predicted"/>
<dbReference type="PANTHER" id="PTHR13393:SF0">
    <property type="entry name" value="RNA N6-ADENOSINE-METHYLTRANSFERASE METTL16"/>
    <property type="match status" value="1"/>
</dbReference>
<dbReference type="GO" id="GO:0070475">
    <property type="term" value="P:rRNA base methylation"/>
    <property type="evidence" value="ECO:0007669"/>
    <property type="project" value="TreeGrafter"/>
</dbReference>